<dbReference type="InterPro" id="IPR023398">
    <property type="entry name" value="TIF_eIF4e-like"/>
</dbReference>
<feature type="compositionally biased region" description="Basic and acidic residues" evidence="6">
    <location>
        <begin position="264"/>
        <end position="284"/>
    </location>
</feature>
<dbReference type="InterPro" id="IPR001040">
    <property type="entry name" value="TIF_eIF_4E"/>
</dbReference>
<comment type="similarity">
    <text evidence="5">Belongs to the eukaryotic initiation factor 4E family.</text>
</comment>
<dbReference type="GO" id="GO:0003743">
    <property type="term" value="F:translation initiation factor activity"/>
    <property type="evidence" value="ECO:0007669"/>
    <property type="project" value="UniProtKB-KW"/>
</dbReference>
<reference evidence="7" key="1">
    <citation type="submission" date="2021-03" db="EMBL/GenBank/DDBJ databases">
        <authorList>
            <person name="Tagirdzhanova G."/>
        </authorList>
    </citation>
    <scope>NUCLEOTIDE SEQUENCE</scope>
</reference>
<feature type="region of interest" description="Disordered" evidence="6">
    <location>
        <begin position="1"/>
        <end position="58"/>
    </location>
</feature>
<evidence type="ECO:0000256" key="2">
    <source>
        <dbReference type="ARBA" id="ARBA00022845"/>
    </source>
</evidence>
<evidence type="ECO:0000313" key="7">
    <source>
        <dbReference type="EMBL" id="CAF9931256.1"/>
    </source>
</evidence>
<dbReference type="PANTHER" id="PTHR11960:SF66">
    <property type="entry name" value="EUKARYOTIC TRANSLATION INITIATION FACTOR 4E TYPE 3"/>
    <property type="match status" value="1"/>
</dbReference>
<evidence type="ECO:0000256" key="6">
    <source>
        <dbReference type="SAM" id="MobiDB-lite"/>
    </source>
</evidence>
<keyword evidence="3 5" id="KW-0694">RNA-binding</keyword>
<keyword evidence="8" id="KW-1185">Reference proteome</keyword>
<dbReference type="AlphaFoldDB" id="A0A8H3FS69"/>
<keyword evidence="1 5" id="KW-0396">Initiation factor</keyword>
<dbReference type="GO" id="GO:0000340">
    <property type="term" value="F:RNA 7-methylguanosine cap binding"/>
    <property type="evidence" value="ECO:0007669"/>
    <property type="project" value="TreeGrafter"/>
</dbReference>
<dbReference type="SUPFAM" id="SSF55418">
    <property type="entry name" value="eIF4e-like"/>
    <property type="match status" value="1"/>
</dbReference>
<dbReference type="PANTHER" id="PTHR11960">
    <property type="entry name" value="EUKARYOTIC TRANSLATION INITIATION FACTOR 4E RELATED"/>
    <property type="match status" value="1"/>
</dbReference>
<proteinExistence type="inferred from homology"/>
<evidence type="ECO:0000256" key="4">
    <source>
        <dbReference type="ARBA" id="ARBA00022917"/>
    </source>
</evidence>
<dbReference type="EMBL" id="CAJPDQ010000038">
    <property type="protein sequence ID" value="CAF9931256.1"/>
    <property type="molecule type" value="Genomic_DNA"/>
</dbReference>
<gene>
    <name evidence="7" type="ORF">GOMPHAMPRED_005858</name>
</gene>
<feature type="region of interest" description="Disordered" evidence="6">
    <location>
        <begin position="264"/>
        <end position="293"/>
    </location>
</feature>
<dbReference type="GO" id="GO:0006417">
    <property type="term" value="P:regulation of translation"/>
    <property type="evidence" value="ECO:0007669"/>
    <property type="project" value="UniProtKB-KW"/>
</dbReference>
<dbReference type="Gene3D" id="3.30.760.10">
    <property type="entry name" value="RNA Cap, Translation Initiation Factor Eif4e"/>
    <property type="match status" value="1"/>
</dbReference>
<evidence type="ECO:0000256" key="5">
    <source>
        <dbReference type="RuleBase" id="RU004374"/>
    </source>
</evidence>
<dbReference type="OrthoDB" id="17977at2759"/>
<dbReference type="Pfam" id="PF01652">
    <property type="entry name" value="IF4E"/>
    <property type="match status" value="1"/>
</dbReference>
<evidence type="ECO:0000256" key="3">
    <source>
        <dbReference type="ARBA" id="ARBA00022884"/>
    </source>
</evidence>
<organism evidence="7 8">
    <name type="scientific">Gomphillus americanus</name>
    <dbReference type="NCBI Taxonomy" id="1940652"/>
    <lineage>
        <taxon>Eukaryota</taxon>
        <taxon>Fungi</taxon>
        <taxon>Dikarya</taxon>
        <taxon>Ascomycota</taxon>
        <taxon>Pezizomycotina</taxon>
        <taxon>Lecanoromycetes</taxon>
        <taxon>OSLEUM clade</taxon>
        <taxon>Ostropomycetidae</taxon>
        <taxon>Ostropales</taxon>
        <taxon>Graphidaceae</taxon>
        <taxon>Gomphilloideae</taxon>
        <taxon>Gomphillus</taxon>
    </lineage>
</organism>
<feature type="compositionally biased region" description="Polar residues" evidence="6">
    <location>
        <begin position="21"/>
        <end position="32"/>
    </location>
</feature>
<comment type="caution">
    <text evidence="7">The sequence shown here is derived from an EMBL/GenBank/DDBJ whole genome shotgun (WGS) entry which is preliminary data.</text>
</comment>
<dbReference type="GO" id="GO:0016281">
    <property type="term" value="C:eukaryotic translation initiation factor 4F complex"/>
    <property type="evidence" value="ECO:0007669"/>
    <property type="project" value="TreeGrafter"/>
</dbReference>
<sequence length="293" mass="33148">MATAPNRRPSLLVNGLPSVQEDGSNSANITPVTTKPSTGLPPPPTTSAPSSASPSRGDAKMNMLRRMRPPPFQYAWTFYHDKHNDTNTYEGRLTVLLENIMTLKSFWEAYNWFPLDALKMKDSVHFFKRGVKPVWEDPRNVRGGAWTFRVPKDKSEQTWKEFLLLAVGEQFADVIQPKDDLCGLSLSIRFNSNLIQIWNRDGTAQATVDGLLNTVLTKISPELRPKEGSYYYKRHSEHAGFSDVLAKANEALLISGKIEEAKIREGEIERQEAEEKAREEEEARKRSRAQTVS</sequence>
<name>A0A8H3FS69_9LECA</name>
<accession>A0A8H3FS69</accession>
<evidence type="ECO:0000313" key="8">
    <source>
        <dbReference type="Proteomes" id="UP000664169"/>
    </source>
</evidence>
<dbReference type="Proteomes" id="UP000664169">
    <property type="component" value="Unassembled WGS sequence"/>
</dbReference>
<keyword evidence="4 5" id="KW-0648">Protein biosynthesis</keyword>
<protein>
    <submittedName>
        <fullName evidence="7">Uncharacterized protein</fullName>
    </submittedName>
</protein>
<keyword evidence="2" id="KW-0810">Translation regulation</keyword>
<evidence type="ECO:0000256" key="1">
    <source>
        <dbReference type="ARBA" id="ARBA00022540"/>
    </source>
</evidence>